<sequence length="149" mass="17670">NTIQNDLVFNDTLYNSQTQFGAVSNALYDDDNKNNYENNDIVDYEGDWNYVMKEVKKYRSKRGFNICCYHVERSNSTIQRRTLVCEYYGQPEATKSKNPKKVTISKHVGYTWHINLSYPEKNNSHKVVYITKLIDEHKNHELDKAHYDF</sequence>
<feature type="non-terminal residue" evidence="1">
    <location>
        <position position="1"/>
    </location>
</feature>
<comment type="caution">
    <text evidence="1">The sequence shown here is derived from an EMBL/GenBank/DDBJ whole genome shotgun (WGS) entry which is preliminary data.</text>
</comment>
<proteinExistence type="predicted"/>
<name>A0ABN7UHN5_GIGMA</name>
<accession>A0ABN7UHN5</accession>
<evidence type="ECO:0000313" key="1">
    <source>
        <dbReference type="EMBL" id="CAG8599363.1"/>
    </source>
</evidence>
<dbReference type="EMBL" id="CAJVQB010003157">
    <property type="protein sequence ID" value="CAG8599363.1"/>
    <property type="molecule type" value="Genomic_DNA"/>
</dbReference>
<evidence type="ECO:0000313" key="2">
    <source>
        <dbReference type="Proteomes" id="UP000789901"/>
    </source>
</evidence>
<gene>
    <name evidence="1" type="ORF">GMARGA_LOCUS6804</name>
</gene>
<keyword evidence="2" id="KW-1185">Reference proteome</keyword>
<organism evidence="1 2">
    <name type="scientific">Gigaspora margarita</name>
    <dbReference type="NCBI Taxonomy" id="4874"/>
    <lineage>
        <taxon>Eukaryota</taxon>
        <taxon>Fungi</taxon>
        <taxon>Fungi incertae sedis</taxon>
        <taxon>Mucoromycota</taxon>
        <taxon>Glomeromycotina</taxon>
        <taxon>Glomeromycetes</taxon>
        <taxon>Diversisporales</taxon>
        <taxon>Gigasporaceae</taxon>
        <taxon>Gigaspora</taxon>
    </lineage>
</organism>
<reference evidence="1 2" key="1">
    <citation type="submission" date="2021-06" db="EMBL/GenBank/DDBJ databases">
        <authorList>
            <person name="Kallberg Y."/>
            <person name="Tangrot J."/>
            <person name="Rosling A."/>
        </authorList>
    </citation>
    <scope>NUCLEOTIDE SEQUENCE [LARGE SCALE GENOMIC DNA]</scope>
    <source>
        <strain evidence="1 2">120-4 pot B 10/14</strain>
    </source>
</reference>
<protein>
    <submittedName>
        <fullName evidence="1">42117_t:CDS:1</fullName>
    </submittedName>
</protein>
<dbReference type="Proteomes" id="UP000789901">
    <property type="component" value="Unassembled WGS sequence"/>
</dbReference>